<dbReference type="PANTHER" id="PTHR14519:SF5">
    <property type="entry name" value="VITAMIN K EPOXIDE REDUCTASE COMPLEX SUBUNIT 1-LIKE PROTEIN 1"/>
    <property type="match status" value="1"/>
</dbReference>
<dbReference type="Proteomes" id="UP000271974">
    <property type="component" value="Unassembled WGS sequence"/>
</dbReference>
<feature type="transmembrane region" description="Helical" evidence="12">
    <location>
        <begin position="110"/>
        <end position="130"/>
    </location>
</feature>
<keyword evidence="6" id="KW-0256">Endoplasmic reticulum</keyword>
<keyword evidence="5" id="KW-0874">Quinone</keyword>
<sequence length="167" mass="18953">MMSAELGYLVWSNSADVVLFNLIGVIICVYSLYIEIKKEKDPKYRAACDFNEHMSCSRVLTSKYSHGFGIAEGLLGKKHILNSRNCNMGLVMYLANLVIFFTLWEPLSSSIMLFCAASSIFVCIYLAAILAFVLKDLCVVCITTYIINGCLVYLNYQRYSHPYLLRH</sequence>
<evidence type="ECO:0000256" key="1">
    <source>
        <dbReference type="ARBA" id="ARBA00004477"/>
    </source>
</evidence>
<dbReference type="InterPro" id="IPR012932">
    <property type="entry name" value="VKOR"/>
</dbReference>
<gene>
    <name evidence="14" type="ORF">EGW08_010814</name>
</gene>
<name>A0A3S1HKL2_ELYCH</name>
<comment type="similarity">
    <text evidence="2">Belongs to the VKOR family.</text>
</comment>
<dbReference type="EMBL" id="RQTK01000338">
    <property type="protein sequence ID" value="RUS81430.1"/>
    <property type="molecule type" value="Genomic_DNA"/>
</dbReference>
<reference evidence="14 15" key="1">
    <citation type="submission" date="2019-01" db="EMBL/GenBank/DDBJ databases">
        <title>A draft genome assembly of the solar-powered sea slug Elysia chlorotica.</title>
        <authorList>
            <person name="Cai H."/>
            <person name="Li Q."/>
            <person name="Fang X."/>
            <person name="Li J."/>
            <person name="Curtis N.E."/>
            <person name="Altenburger A."/>
            <person name="Shibata T."/>
            <person name="Feng M."/>
            <person name="Maeda T."/>
            <person name="Schwartz J.A."/>
            <person name="Shigenobu S."/>
            <person name="Lundholm N."/>
            <person name="Nishiyama T."/>
            <person name="Yang H."/>
            <person name="Hasebe M."/>
            <person name="Li S."/>
            <person name="Pierce S.K."/>
            <person name="Wang J."/>
        </authorList>
    </citation>
    <scope>NUCLEOTIDE SEQUENCE [LARGE SCALE GENOMIC DNA]</scope>
    <source>
        <strain evidence="14">EC2010</strain>
        <tissue evidence="14">Whole organism of an adult</tissue>
    </source>
</reference>
<evidence type="ECO:0000256" key="7">
    <source>
        <dbReference type="ARBA" id="ARBA00022989"/>
    </source>
</evidence>
<keyword evidence="9 12" id="KW-0472">Membrane</keyword>
<dbReference type="STRING" id="188477.A0A3S1HKL2"/>
<dbReference type="InterPro" id="IPR038354">
    <property type="entry name" value="VKOR_sf"/>
</dbReference>
<proteinExistence type="inferred from homology"/>
<dbReference type="PANTHER" id="PTHR14519">
    <property type="entry name" value="VITAMIN K EPOXIDE REDUCTASE COMPLEX, SUBUNIT 1"/>
    <property type="match status" value="1"/>
</dbReference>
<keyword evidence="15" id="KW-1185">Reference proteome</keyword>
<dbReference type="OrthoDB" id="17010at2759"/>
<dbReference type="AlphaFoldDB" id="A0A3S1HKL2"/>
<evidence type="ECO:0000313" key="15">
    <source>
        <dbReference type="Proteomes" id="UP000271974"/>
    </source>
</evidence>
<dbReference type="GO" id="GO:0005789">
    <property type="term" value="C:endoplasmic reticulum membrane"/>
    <property type="evidence" value="ECO:0007669"/>
    <property type="project" value="UniProtKB-SubCell"/>
</dbReference>
<evidence type="ECO:0000256" key="8">
    <source>
        <dbReference type="ARBA" id="ARBA00023002"/>
    </source>
</evidence>
<dbReference type="Pfam" id="PF07884">
    <property type="entry name" value="VKOR"/>
    <property type="match status" value="1"/>
</dbReference>
<evidence type="ECO:0000259" key="13">
    <source>
        <dbReference type="SMART" id="SM00756"/>
    </source>
</evidence>
<evidence type="ECO:0000256" key="12">
    <source>
        <dbReference type="SAM" id="Phobius"/>
    </source>
</evidence>
<dbReference type="GO" id="GO:0048038">
    <property type="term" value="F:quinone binding"/>
    <property type="evidence" value="ECO:0007669"/>
    <property type="project" value="UniProtKB-KW"/>
</dbReference>
<evidence type="ECO:0000256" key="6">
    <source>
        <dbReference type="ARBA" id="ARBA00022824"/>
    </source>
</evidence>
<dbReference type="SMART" id="SM00756">
    <property type="entry name" value="VKc"/>
    <property type="match status" value="1"/>
</dbReference>
<evidence type="ECO:0000256" key="9">
    <source>
        <dbReference type="ARBA" id="ARBA00023136"/>
    </source>
</evidence>
<feature type="transmembrane region" description="Helical" evidence="12">
    <location>
        <begin position="86"/>
        <end position="104"/>
    </location>
</feature>
<comment type="subcellular location">
    <subcellularLocation>
        <location evidence="1">Endoplasmic reticulum membrane</location>
        <topology evidence="1">Multi-pass membrane protein</topology>
    </subcellularLocation>
</comment>
<accession>A0A3S1HKL2</accession>
<evidence type="ECO:0000256" key="3">
    <source>
        <dbReference type="ARBA" id="ARBA00012278"/>
    </source>
</evidence>
<evidence type="ECO:0000256" key="2">
    <source>
        <dbReference type="ARBA" id="ARBA00006214"/>
    </source>
</evidence>
<evidence type="ECO:0000256" key="5">
    <source>
        <dbReference type="ARBA" id="ARBA00022719"/>
    </source>
</evidence>
<feature type="transmembrane region" description="Helical" evidence="12">
    <location>
        <begin position="137"/>
        <end position="156"/>
    </location>
</feature>
<evidence type="ECO:0000256" key="10">
    <source>
        <dbReference type="ARBA" id="ARBA00023157"/>
    </source>
</evidence>
<evidence type="ECO:0000256" key="11">
    <source>
        <dbReference type="ARBA" id="ARBA00023284"/>
    </source>
</evidence>
<comment type="caution">
    <text evidence="14">The sequence shown here is derived from an EMBL/GenBank/DDBJ whole genome shotgun (WGS) entry which is preliminary data.</text>
</comment>
<organism evidence="14 15">
    <name type="scientific">Elysia chlorotica</name>
    <name type="common">Eastern emerald elysia</name>
    <name type="synonym">Sea slug</name>
    <dbReference type="NCBI Taxonomy" id="188477"/>
    <lineage>
        <taxon>Eukaryota</taxon>
        <taxon>Metazoa</taxon>
        <taxon>Spiralia</taxon>
        <taxon>Lophotrochozoa</taxon>
        <taxon>Mollusca</taxon>
        <taxon>Gastropoda</taxon>
        <taxon>Heterobranchia</taxon>
        <taxon>Euthyneura</taxon>
        <taxon>Panpulmonata</taxon>
        <taxon>Sacoglossa</taxon>
        <taxon>Placobranchoidea</taxon>
        <taxon>Plakobranchidae</taxon>
        <taxon>Elysia</taxon>
    </lineage>
</organism>
<evidence type="ECO:0000256" key="4">
    <source>
        <dbReference type="ARBA" id="ARBA00022692"/>
    </source>
</evidence>
<dbReference type="Gene3D" id="1.20.1440.130">
    <property type="entry name" value="VKOR domain"/>
    <property type="match status" value="1"/>
</dbReference>
<keyword evidence="11" id="KW-0676">Redox-active center</keyword>
<feature type="domain" description="Vitamin K epoxide reductase" evidence="13">
    <location>
        <begin position="9"/>
        <end position="159"/>
    </location>
</feature>
<keyword evidence="4 12" id="KW-0812">Transmembrane</keyword>
<keyword evidence="8" id="KW-0560">Oxidoreductase</keyword>
<dbReference type="EC" id="1.17.4.4" evidence="3"/>
<dbReference type="CDD" id="cd12917">
    <property type="entry name" value="VKOR_euk"/>
    <property type="match status" value="1"/>
</dbReference>
<keyword evidence="10" id="KW-1015">Disulfide bond</keyword>
<feature type="transmembrane region" description="Helical" evidence="12">
    <location>
        <begin position="17"/>
        <end position="36"/>
    </location>
</feature>
<protein>
    <recommendedName>
        <fullName evidence="3">vitamin-K-epoxide reductase (warfarin-sensitive)</fullName>
        <ecNumber evidence="3">1.17.4.4</ecNumber>
    </recommendedName>
</protein>
<evidence type="ECO:0000313" key="14">
    <source>
        <dbReference type="EMBL" id="RUS81430.1"/>
    </source>
</evidence>
<keyword evidence="7 12" id="KW-1133">Transmembrane helix</keyword>
<dbReference type="GO" id="GO:0042373">
    <property type="term" value="P:vitamin K metabolic process"/>
    <property type="evidence" value="ECO:0007669"/>
    <property type="project" value="InterPro"/>
</dbReference>
<dbReference type="GO" id="GO:0047057">
    <property type="term" value="F:vitamin-K-epoxide reductase (warfarin-sensitive) activity"/>
    <property type="evidence" value="ECO:0007669"/>
    <property type="project" value="UniProtKB-EC"/>
</dbReference>
<dbReference type="InterPro" id="IPR042406">
    <property type="entry name" value="VKORC1/VKORC1L1"/>
</dbReference>